<feature type="compositionally biased region" description="Basic and acidic residues" evidence="7">
    <location>
        <begin position="1"/>
        <end position="10"/>
    </location>
</feature>
<reference evidence="9 10" key="1">
    <citation type="submission" date="2024-02" db="EMBL/GenBank/DDBJ databases">
        <title>Chromosome-scale genome assembly of the rough periwinkle Littorina saxatilis.</title>
        <authorList>
            <person name="De Jode A."/>
            <person name="Faria R."/>
            <person name="Formenti G."/>
            <person name="Sims Y."/>
            <person name="Smith T.P."/>
            <person name="Tracey A."/>
            <person name="Wood J.M.D."/>
            <person name="Zagrodzka Z.B."/>
            <person name="Johannesson K."/>
            <person name="Butlin R.K."/>
            <person name="Leder E.H."/>
        </authorList>
    </citation>
    <scope>NUCLEOTIDE SEQUENCE [LARGE SCALE GENOMIC DNA]</scope>
    <source>
        <strain evidence="9">Snail1</strain>
        <tissue evidence="9">Muscle</tissue>
    </source>
</reference>
<evidence type="ECO:0000256" key="5">
    <source>
        <dbReference type="ARBA" id="ARBA00023136"/>
    </source>
</evidence>
<feature type="compositionally biased region" description="Basic and acidic residues" evidence="7">
    <location>
        <begin position="19"/>
        <end position="31"/>
    </location>
</feature>
<evidence type="ECO:0000256" key="8">
    <source>
        <dbReference type="SAM" id="Phobius"/>
    </source>
</evidence>
<dbReference type="GO" id="GO:0016020">
    <property type="term" value="C:membrane"/>
    <property type="evidence" value="ECO:0007669"/>
    <property type="project" value="UniProtKB-SubCell"/>
</dbReference>
<feature type="transmembrane region" description="Helical" evidence="8">
    <location>
        <begin position="244"/>
        <end position="264"/>
    </location>
</feature>
<evidence type="ECO:0000256" key="7">
    <source>
        <dbReference type="SAM" id="MobiDB-lite"/>
    </source>
</evidence>
<feature type="transmembrane region" description="Helical" evidence="8">
    <location>
        <begin position="271"/>
        <end position="296"/>
    </location>
</feature>
<keyword evidence="6" id="KW-0325">Glycoprotein</keyword>
<organism evidence="9 10">
    <name type="scientific">Littorina saxatilis</name>
    <dbReference type="NCBI Taxonomy" id="31220"/>
    <lineage>
        <taxon>Eukaryota</taxon>
        <taxon>Metazoa</taxon>
        <taxon>Spiralia</taxon>
        <taxon>Lophotrochozoa</taxon>
        <taxon>Mollusca</taxon>
        <taxon>Gastropoda</taxon>
        <taxon>Caenogastropoda</taxon>
        <taxon>Littorinimorpha</taxon>
        <taxon>Littorinoidea</taxon>
        <taxon>Littorinidae</taxon>
        <taxon>Littorina</taxon>
    </lineage>
</organism>
<dbReference type="Proteomes" id="UP001374579">
    <property type="component" value="Unassembled WGS sequence"/>
</dbReference>
<evidence type="ECO:0000313" key="9">
    <source>
        <dbReference type="EMBL" id="KAK7095486.1"/>
    </source>
</evidence>
<evidence type="ECO:0000256" key="3">
    <source>
        <dbReference type="ARBA" id="ARBA00022692"/>
    </source>
</evidence>
<keyword evidence="4 8" id="KW-1133">Transmembrane helix</keyword>
<dbReference type="PANTHER" id="PTHR12385">
    <property type="entry name" value="CHOLINE TRANSPORTER-LIKE (SLC FAMILY 44)"/>
    <property type="match status" value="1"/>
</dbReference>
<comment type="similarity">
    <text evidence="2">Belongs to the CTL (choline transporter-like) family.</text>
</comment>
<comment type="caution">
    <text evidence="9">The sequence shown here is derived from an EMBL/GenBank/DDBJ whole genome shotgun (WGS) entry which is preliminary data.</text>
</comment>
<protein>
    <submittedName>
        <fullName evidence="9">Uncharacterized protein</fullName>
    </submittedName>
</protein>
<proteinExistence type="inferred from homology"/>
<name>A0AAN9AXZ5_9CAEN</name>
<evidence type="ECO:0000313" key="10">
    <source>
        <dbReference type="Proteomes" id="UP001374579"/>
    </source>
</evidence>
<dbReference type="InterPro" id="IPR007603">
    <property type="entry name" value="Choline_transptr-like"/>
</dbReference>
<keyword evidence="10" id="KW-1185">Reference proteome</keyword>
<comment type="subcellular location">
    <subcellularLocation>
        <location evidence="1">Membrane</location>
        <topology evidence="1">Multi-pass membrane protein</topology>
    </subcellularLocation>
</comment>
<accession>A0AAN9AXZ5</accession>
<keyword evidence="3 8" id="KW-0812">Transmembrane</keyword>
<evidence type="ECO:0000256" key="6">
    <source>
        <dbReference type="ARBA" id="ARBA00023180"/>
    </source>
</evidence>
<feature type="transmembrane region" description="Helical" evidence="8">
    <location>
        <begin position="41"/>
        <end position="66"/>
    </location>
</feature>
<dbReference type="EMBL" id="JBAMIC010000018">
    <property type="protein sequence ID" value="KAK7095486.1"/>
    <property type="molecule type" value="Genomic_DNA"/>
</dbReference>
<evidence type="ECO:0000256" key="1">
    <source>
        <dbReference type="ARBA" id="ARBA00004141"/>
    </source>
</evidence>
<feature type="region of interest" description="Disordered" evidence="7">
    <location>
        <begin position="1"/>
        <end position="31"/>
    </location>
</feature>
<evidence type="ECO:0000256" key="2">
    <source>
        <dbReference type="ARBA" id="ARBA00007168"/>
    </source>
</evidence>
<dbReference type="AlphaFoldDB" id="A0AAN9AXZ5"/>
<evidence type="ECO:0000256" key="4">
    <source>
        <dbReference type="ARBA" id="ARBA00022989"/>
    </source>
</evidence>
<sequence length="308" mass="33845">MARKTEEKYGAENGSTDDVTGKPLKEYDPSRKGPIRNRSCTDILCCIIFLVFIVALGALGVFAYVWGDPKLLLYPTDSDGNLCGFGDFKSKPKLLFFDLIQCGKVGPGVFVQGCPTPQVCVAECPSKNYVWLEDYNPAGSSNKANVICKDGVDKVSKNLDDLVKDYDCTAYYLNSTAILDRCVPVNDLLRLFQGAVMANGEVIVDNSNNTVTTDGIGVAQKAFKTFLQAKEYAEKIIADIIATWYLIVGALVITMFVSLVWIGLMRWVAGFMVWLAVLLFVGIFAALTAVCLWQYFATSAYMLLSDVK</sequence>
<gene>
    <name evidence="9" type="ORF">V1264_006884</name>
</gene>
<keyword evidence="5 8" id="KW-0472">Membrane</keyword>
<dbReference type="GO" id="GO:0022857">
    <property type="term" value="F:transmembrane transporter activity"/>
    <property type="evidence" value="ECO:0007669"/>
    <property type="project" value="InterPro"/>
</dbReference>
<dbReference type="PANTHER" id="PTHR12385:SF14">
    <property type="entry name" value="CHOLINE TRANSPORTER-LIKE 2"/>
    <property type="match status" value="1"/>
</dbReference>